<dbReference type="PANTHER" id="PTHR30183">
    <property type="entry name" value="MOLYBDENUM TRANSPORT SYSTEM PERMEASE PROTEIN MODB"/>
    <property type="match status" value="1"/>
</dbReference>
<keyword evidence="7 10" id="KW-0812">Transmembrane</keyword>
<feature type="transmembrane region" description="Helical" evidence="10">
    <location>
        <begin position="196"/>
        <end position="214"/>
    </location>
</feature>
<evidence type="ECO:0000256" key="3">
    <source>
        <dbReference type="ARBA" id="ARBA00007069"/>
    </source>
</evidence>
<dbReference type="Gene3D" id="1.10.3720.10">
    <property type="entry name" value="MetI-like"/>
    <property type="match status" value="1"/>
</dbReference>
<dbReference type="Proteomes" id="UP000013909">
    <property type="component" value="Unassembled WGS sequence"/>
</dbReference>
<comment type="function">
    <text evidence="1 11">Part of the binding-protein-dependent transport system for molybdenum; probably responsible for the translocation of the substrate across the membrane.</text>
</comment>
<comment type="subcellular location">
    <subcellularLocation>
        <location evidence="2 10">Cell membrane</location>
        <topology evidence="2 10">Multi-pass membrane protein</topology>
    </subcellularLocation>
</comment>
<sequence>MLETAPFVLTFKLAFLTTLLLLLLGIPLAYWLAFSRYRVKFIAEAIVSLPLVLPPTVLGFYLLLLLSPENTFGRFLDEYFDIRLVFTFPGLVIASVIYSLPFMVQPLKSGFASVPQAWLDAAHTLGKSHWTILRRVLLPNMKNAFLTGSVLTFAHTVGEFGVILMVGGNIPGETRVVSVAIYNEVEAMNYAQANQYSMLLVGFSFLVLAITYYVNRQKSLLLSYD</sequence>
<keyword evidence="9 10" id="KW-0472">Membrane</keyword>
<evidence type="ECO:0000256" key="4">
    <source>
        <dbReference type="ARBA" id="ARBA00022448"/>
    </source>
</evidence>
<dbReference type="NCBIfam" id="TIGR02141">
    <property type="entry name" value="modB_ABC"/>
    <property type="match status" value="1"/>
</dbReference>
<protein>
    <recommendedName>
        <fullName evidence="11">Molybdenum transport system permease</fullName>
    </recommendedName>
</protein>
<evidence type="ECO:0000259" key="12">
    <source>
        <dbReference type="PROSITE" id="PS50928"/>
    </source>
</evidence>
<dbReference type="InterPro" id="IPR000515">
    <property type="entry name" value="MetI-like"/>
</dbReference>
<evidence type="ECO:0000313" key="13">
    <source>
        <dbReference type="EMBL" id="EON77385.1"/>
    </source>
</evidence>
<dbReference type="RefSeq" id="WP_010854391.1">
    <property type="nucleotide sequence ID" value="NZ_AQHR01000059.1"/>
</dbReference>
<keyword evidence="8 10" id="KW-1133">Transmembrane helix</keyword>
<dbReference type="InterPro" id="IPR011867">
    <property type="entry name" value="ModB_ABC"/>
</dbReference>
<keyword evidence="4 10" id="KW-0813">Transport</keyword>
<evidence type="ECO:0000256" key="10">
    <source>
        <dbReference type="RuleBase" id="RU363032"/>
    </source>
</evidence>
<dbReference type="STRING" id="1232681.ADIS_2253"/>
<evidence type="ECO:0000256" key="1">
    <source>
        <dbReference type="ARBA" id="ARBA00002949"/>
    </source>
</evidence>
<comment type="similarity">
    <text evidence="3 11">Belongs to the binding-protein-dependent transport system permease family. CysTW subfamily.</text>
</comment>
<proteinExistence type="inferred from homology"/>
<reference evidence="13 14" key="1">
    <citation type="submission" date="2013-02" db="EMBL/GenBank/DDBJ databases">
        <title>A novel strain isolated from Lonar lake, Maharashtra, India.</title>
        <authorList>
            <person name="Singh A."/>
        </authorList>
    </citation>
    <scope>NUCLEOTIDE SEQUENCE [LARGE SCALE GENOMIC DNA]</scope>
    <source>
        <strain evidence="13 14">AK24</strain>
    </source>
</reference>
<evidence type="ECO:0000256" key="7">
    <source>
        <dbReference type="ARBA" id="ARBA00022692"/>
    </source>
</evidence>
<dbReference type="EMBL" id="AQHR01000059">
    <property type="protein sequence ID" value="EON77385.1"/>
    <property type="molecule type" value="Genomic_DNA"/>
</dbReference>
<dbReference type="AlphaFoldDB" id="R7ZTC9"/>
<dbReference type="Pfam" id="PF00528">
    <property type="entry name" value="BPD_transp_1"/>
    <property type="match status" value="1"/>
</dbReference>
<keyword evidence="5 11" id="KW-1003">Cell membrane</keyword>
<dbReference type="GO" id="GO:0015098">
    <property type="term" value="F:molybdate ion transmembrane transporter activity"/>
    <property type="evidence" value="ECO:0007669"/>
    <property type="project" value="UniProtKB-UniRule"/>
</dbReference>
<evidence type="ECO:0000256" key="2">
    <source>
        <dbReference type="ARBA" id="ARBA00004651"/>
    </source>
</evidence>
<organism evidence="13 14">
    <name type="scientific">Lunatimonas lonarensis</name>
    <dbReference type="NCBI Taxonomy" id="1232681"/>
    <lineage>
        <taxon>Bacteria</taxon>
        <taxon>Pseudomonadati</taxon>
        <taxon>Bacteroidota</taxon>
        <taxon>Cytophagia</taxon>
        <taxon>Cytophagales</taxon>
        <taxon>Cyclobacteriaceae</taxon>
    </lineage>
</organism>
<feature type="transmembrane region" description="Helical" evidence="10">
    <location>
        <begin position="144"/>
        <end position="166"/>
    </location>
</feature>
<feature type="domain" description="ABC transmembrane type-1" evidence="12">
    <location>
        <begin position="7"/>
        <end position="211"/>
    </location>
</feature>
<evidence type="ECO:0000256" key="5">
    <source>
        <dbReference type="ARBA" id="ARBA00022475"/>
    </source>
</evidence>
<dbReference type="CDD" id="cd06261">
    <property type="entry name" value="TM_PBP2"/>
    <property type="match status" value="1"/>
</dbReference>
<evidence type="ECO:0000256" key="6">
    <source>
        <dbReference type="ARBA" id="ARBA00022505"/>
    </source>
</evidence>
<feature type="transmembrane region" description="Helical" evidence="10">
    <location>
        <begin position="84"/>
        <end position="104"/>
    </location>
</feature>
<dbReference type="PROSITE" id="PS50928">
    <property type="entry name" value="ABC_TM1"/>
    <property type="match status" value="1"/>
</dbReference>
<evidence type="ECO:0000256" key="8">
    <source>
        <dbReference type="ARBA" id="ARBA00022989"/>
    </source>
</evidence>
<dbReference type="PATRIC" id="fig|1288963.3.peg.2245"/>
<dbReference type="SUPFAM" id="SSF161098">
    <property type="entry name" value="MetI-like"/>
    <property type="match status" value="1"/>
</dbReference>
<gene>
    <name evidence="13" type="ORF">ADIS_2253</name>
</gene>
<comment type="caution">
    <text evidence="13">The sequence shown here is derived from an EMBL/GenBank/DDBJ whole genome shotgun (WGS) entry which is preliminary data.</text>
</comment>
<dbReference type="GO" id="GO:0005886">
    <property type="term" value="C:plasma membrane"/>
    <property type="evidence" value="ECO:0007669"/>
    <property type="project" value="UniProtKB-SubCell"/>
</dbReference>
<name>R7ZTC9_9BACT</name>
<feature type="transmembrane region" description="Helical" evidence="10">
    <location>
        <begin position="13"/>
        <end position="34"/>
    </location>
</feature>
<dbReference type="PANTHER" id="PTHR30183:SF8">
    <property type="entry name" value="MOLYBDENUM TRANSPORT SYSTEM PERMEASE"/>
    <property type="match status" value="1"/>
</dbReference>
<dbReference type="InterPro" id="IPR035906">
    <property type="entry name" value="MetI-like_sf"/>
</dbReference>
<evidence type="ECO:0000313" key="14">
    <source>
        <dbReference type="Proteomes" id="UP000013909"/>
    </source>
</evidence>
<keyword evidence="14" id="KW-1185">Reference proteome</keyword>
<feature type="transmembrane region" description="Helical" evidence="10">
    <location>
        <begin position="41"/>
        <end position="64"/>
    </location>
</feature>
<evidence type="ECO:0000256" key="11">
    <source>
        <dbReference type="RuleBase" id="RU365097"/>
    </source>
</evidence>
<keyword evidence="6 11" id="KW-0500">Molybdenum</keyword>
<accession>R7ZTC9</accession>
<evidence type="ECO:0000256" key="9">
    <source>
        <dbReference type="ARBA" id="ARBA00023136"/>
    </source>
</evidence>